<dbReference type="SUPFAM" id="SSF56112">
    <property type="entry name" value="Protein kinase-like (PK-like)"/>
    <property type="match status" value="1"/>
</dbReference>
<dbReference type="SUPFAM" id="SSF81837">
    <property type="entry name" value="BEACH domain"/>
    <property type="match status" value="1"/>
</dbReference>
<dbReference type="SUPFAM" id="SSF50978">
    <property type="entry name" value="WD40 repeat-like"/>
    <property type="match status" value="1"/>
</dbReference>
<name>A0A9N8WAR9_9GLOM</name>
<keyword evidence="6" id="KW-1185">Reference proteome</keyword>
<dbReference type="Pfam" id="PF00069">
    <property type="entry name" value="Pkinase"/>
    <property type="match status" value="1"/>
</dbReference>
<dbReference type="SMART" id="SM00320">
    <property type="entry name" value="WD40"/>
    <property type="match status" value="4"/>
</dbReference>
<comment type="caution">
    <text evidence="5">The sequence shown here is derived from an EMBL/GenBank/DDBJ whole genome shotgun (WGS) entry which is preliminary data.</text>
</comment>
<dbReference type="Pfam" id="PF00400">
    <property type="entry name" value="WD40"/>
    <property type="match status" value="1"/>
</dbReference>
<dbReference type="GO" id="GO:0004672">
    <property type="term" value="F:protein kinase activity"/>
    <property type="evidence" value="ECO:0007669"/>
    <property type="project" value="InterPro"/>
</dbReference>
<feature type="repeat" description="WD" evidence="2">
    <location>
        <begin position="1455"/>
        <end position="1489"/>
    </location>
</feature>
<dbReference type="OrthoDB" id="26681at2759"/>
<feature type="region of interest" description="Disordered" evidence="3">
    <location>
        <begin position="1283"/>
        <end position="1303"/>
    </location>
</feature>
<dbReference type="InterPro" id="IPR036372">
    <property type="entry name" value="BEACH_dom_sf"/>
</dbReference>
<dbReference type="PANTHER" id="PTHR46866:SF1">
    <property type="entry name" value="GH12955P"/>
    <property type="match status" value="1"/>
</dbReference>
<feature type="region of interest" description="Disordered" evidence="3">
    <location>
        <begin position="63"/>
        <end position="86"/>
    </location>
</feature>
<feature type="region of interest" description="Disordered" evidence="3">
    <location>
        <begin position="1382"/>
        <end position="1403"/>
    </location>
</feature>
<protein>
    <submittedName>
        <fullName evidence="5">12165_t:CDS:1</fullName>
    </submittedName>
</protein>
<feature type="compositionally biased region" description="Low complexity" evidence="3">
    <location>
        <begin position="67"/>
        <end position="82"/>
    </location>
</feature>
<dbReference type="SMART" id="SM01026">
    <property type="entry name" value="Beach"/>
    <property type="match status" value="1"/>
</dbReference>
<organism evidence="5 6">
    <name type="scientific">Acaulospora morrowiae</name>
    <dbReference type="NCBI Taxonomy" id="94023"/>
    <lineage>
        <taxon>Eukaryota</taxon>
        <taxon>Fungi</taxon>
        <taxon>Fungi incertae sedis</taxon>
        <taxon>Mucoromycota</taxon>
        <taxon>Glomeromycotina</taxon>
        <taxon>Glomeromycetes</taxon>
        <taxon>Diversisporales</taxon>
        <taxon>Acaulosporaceae</taxon>
        <taxon>Acaulospora</taxon>
    </lineage>
</organism>
<evidence type="ECO:0000313" key="6">
    <source>
        <dbReference type="Proteomes" id="UP000789342"/>
    </source>
</evidence>
<dbReference type="InterPro" id="IPR011989">
    <property type="entry name" value="ARM-like"/>
</dbReference>
<dbReference type="Pfam" id="PF02138">
    <property type="entry name" value="Beach"/>
    <property type="match status" value="2"/>
</dbReference>
<dbReference type="PROSITE" id="PS50197">
    <property type="entry name" value="BEACH"/>
    <property type="match status" value="1"/>
</dbReference>
<dbReference type="Gene3D" id="1.10.510.10">
    <property type="entry name" value="Transferase(Phosphotransferase) domain 1"/>
    <property type="match status" value="1"/>
</dbReference>
<dbReference type="CDD" id="cd06071">
    <property type="entry name" value="Beach"/>
    <property type="match status" value="1"/>
</dbReference>
<evidence type="ECO:0000256" key="1">
    <source>
        <dbReference type="ARBA" id="ARBA00022574"/>
    </source>
</evidence>
<accession>A0A9N8WAR9</accession>
<feature type="domain" description="BEACH" evidence="4">
    <location>
        <begin position="492"/>
        <end position="603"/>
    </location>
</feature>
<dbReference type="Gene3D" id="1.10.1540.10">
    <property type="entry name" value="BEACH domain"/>
    <property type="match status" value="1"/>
</dbReference>
<proteinExistence type="predicted"/>
<dbReference type="PROSITE" id="PS50294">
    <property type="entry name" value="WD_REPEATS_REGION"/>
    <property type="match status" value="1"/>
</dbReference>
<sequence>MVSIDKLSREELTTIISQELHIDVAFPCFSVEEQAGATACCVVHKHWLATLRQSKFRETTKIKRYPTTRSPLNTNNNNPDQTNDYRQAPTTNVLVSVFLKRKLTDNARKPLLYARKPHENINPSRKLQSRFDYPLRYFLKEQHEGKPILDLVEIEAQYENYVPIIFDKDFQNARGLTDLELQLVRQKAFVEKFIEMLYPECAYFKILPQQENDVLSVELHSQPDWSSDMPITTSPNLIDVFAVLESDRAYYFIAPYRGTTLQDLLKYSSGVLNSNVKKSFILYQLLRTVQNLHKRGVIHGGLKTSNILVDENLWITLTGFECSVPTTVGGSDQVSQSANDFVMENIPRKIKEDSLTMKWVHGDISNFDYIMALNNLAGRRIGDPNFHPIFPWITDFTGSSVSENWRDEQLDFTFDGPVPHHITDILSDITYYVYLARKTPIPVLCQYVRTKYEPNEYPSSLQRLFEWTPDECIPEFYTDPSIFTSIHPDMPDLQLPSWAPTANDFIRLHAEALESDYVSKNLHLWIDLTFGCRLSGDDAVEAKNVALPLLDGQNSFMKHGITQLFSDPHPQKIVNSAHESVSVTNNDSKSLLEKYESISCKKRIPSKLLETNKMTLQQITEISNELLVGSEKTVGKYQTISSCSSPRLSLALHEIINADEKEASSATLDPKDPNVRIEAWSNLMNSLPIYFSDEISEDYFTNSLDNFERAHVFSAKYPPHKFMSAEYEQSGDQDGSNYHQRRDSTKVSPVENTFAYGKAWDTYCLGKIIKVIYSDLTDDTMLSLFSTNQETDQMVDNRKLPLSVQGVVSALLNPDWTKRPSIDALIYTSVPVMSLHDTGMTLPLPECIPEVYEFLTDFHQVDWIGRLKLAEHWMSKLCKLIDEAFFMILPSLVLLFTQDTIKIEALNIFSKLGQRLGQDETKNHLLKPIVSLFESSRPSIPQRLFDNAVITSFVHRFGVTNFLQQLFPLYLEALTIEDSIVPMTFDDGIFMDPKLKCMTDHEIVSSPTTTTNNSSYSLDNALPSVAQLANSALVTICTLIGPILASKHIMKQLYKMLLKESTTLPFLMQSILAIGNRFGETFTHLQFAQVIAVIQQYSTLTMNKKNYSILCNHLFLLEKLTTLMPSGKVLSEIDSLFSETLIKLLVQFNNDDNSSLEKKGPLTGSAIQIIKNRFSVSVKTVELLLHVCNNAAKSDWEKHIAPILQKYFESYGKSLENLGMEESERLKLEQDRNQQIIYAYSQFCILFDPESVRQTIPESCREAIELAMNGSAISGELSSSVPARPPSLSCSPDNHVSSDRVSVKSMTSYSSETKASSAPNTAKFSVNFEDKKHLTLGSKDVASIISMTTTTSSSLSVNRAFSSFSSEGASKKLAGINHQTVTGVSSRSSTMSPVKSLPSNSGSKKTKLGILSWRTKSQFKEGEDLKNWNRFLSTNSEEMMNALQFTFNDLKLRTFSGHTSAIRSLDISEHNRYIVSGSKDRTVKLWSLDIHSGIENLNSEPFSEYLISYGEHKKPTINDVHFISGGISWGLGDAVASSDGQIHLWDPETGRTLNQIASAKPCCSMKPIFKSRCLVGGIIRIICVNPSETLIAVGFSSGVISLLESRTGTLVGSWKAGDTDISQMKFHGNNYLVSYAQSSHLICIWDTDSLSLSNTIRVTSEIAALNMYKEEVITVNNNNSITFSPLNENFQQNTLKFKSATVKSQITCLGILPINKLILLGCAEGDMLLYA</sequence>
<dbReference type="InterPro" id="IPR015943">
    <property type="entry name" value="WD40/YVTN_repeat-like_dom_sf"/>
</dbReference>
<dbReference type="InterPro" id="IPR011009">
    <property type="entry name" value="Kinase-like_dom_sf"/>
</dbReference>
<dbReference type="SUPFAM" id="SSF48371">
    <property type="entry name" value="ARM repeat"/>
    <property type="match status" value="1"/>
</dbReference>
<dbReference type="Gene3D" id="1.25.10.10">
    <property type="entry name" value="Leucine-rich Repeat Variant"/>
    <property type="match status" value="1"/>
</dbReference>
<reference evidence="5" key="1">
    <citation type="submission" date="2021-06" db="EMBL/GenBank/DDBJ databases">
        <authorList>
            <person name="Kallberg Y."/>
            <person name="Tangrot J."/>
            <person name="Rosling A."/>
        </authorList>
    </citation>
    <scope>NUCLEOTIDE SEQUENCE</scope>
    <source>
        <strain evidence="5">CL551</strain>
    </source>
</reference>
<evidence type="ECO:0000313" key="5">
    <source>
        <dbReference type="EMBL" id="CAG8476604.1"/>
    </source>
</evidence>
<dbReference type="Proteomes" id="UP000789342">
    <property type="component" value="Unassembled WGS sequence"/>
</dbReference>
<dbReference type="PANTHER" id="PTHR46866">
    <property type="entry name" value="GH12955P"/>
    <property type="match status" value="1"/>
</dbReference>
<dbReference type="PROSITE" id="PS50082">
    <property type="entry name" value="WD_REPEATS_2"/>
    <property type="match status" value="1"/>
</dbReference>
<dbReference type="InterPro" id="IPR001680">
    <property type="entry name" value="WD40_rpt"/>
</dbReference>
<dbReference type="EMBL" id="CAJVPV010000861">
    <property type="protein sequence ID" value="CAG8476604.1"/>
    <property type="molecule type" value="Genomic_DNA"/>
</dbReference>
<evidence type="ECO:0000256" key="2">
    <source>
        <dbReference type="PROSITE-ProRule" id="PRU00221"/>
    </source>
</evidence>
<evidence type="ECO:0000259" key="4">
    <source>
        <dbReference type="PROSITE" id="PS50197"/>
    </source>
</evidence>
<keyword evidence="1 2" id="KW-0853">WD repeat</keyword>
<dbReference type="Gene3D" id="2.130.10.10">
    <property type="entry name" value="YVTN repeat-like/Quinoprotein amine dehydrogenase"/>
    <property type="match status" value="2"/>
</dbReference>
<dbReference type="InterPro" id="IPR036322">
    <property type="entry name" value="WD40_repeat_dom_sf"/>
</dbReference>
<gene>
    <name evidence="5" type="ORF">AMORRO_LOCUS2103</name>
</gene>
<dbReference type="InterPro" id="IPR000719">
    <property type="entry name" value="Prot_kinase_dom"/>
</dbReference>
<dbReference type="GO" id="GO:0005524">
    <property type="term" value="F:ATP binding"/>
    <property type="evidence" value="ECO:0007669"/>
    <property type="project" value="InterPro"/>
</dbReference>
<evidence type="ECO:0000256" key="3">
    <source>
        <dbReference type="SAM" id="MobiDB-lite"/>
    </source>
</evidence>
<dbReference type="InterPro" id="IPR000409">
    <property type="entry name" value="BEACH_dom"/>
</dbReference>
<dbReference type="InterPro" id="IPR016024">
    <property type="entry name" value="ARM-type_fold"/>
</dbReference>